<accession>A0A8A1UYB7</accession>
<dbReference type="GO" id="GO:0015074">
    <property type="term" value="P:DNA integration"/>
    <property type="evidence" value="ECO:0007669"/>
    <property type="project" value="InterPro"/>
</dbReference>
<dbReference type="PANTHER" id="PTHR30349:SF64">
    <property type="entry name" value="PROPHAGE INTEGRASE INTD-RELATED"/>
    <property type="match status" value="1"/>
</dbReference>
<proteinExistence type="predicted"/>
<dbReference type="InterPro" id="IPR013762">
    <property type="entry name" value="Integrase-like_cat_sf"/>
</dbReference>
<gene>
    <name evidence="3" type="ORF">SRIM_037650</name>
</gene>
<reference evidence="3" key="2">
    <citation type="submission" date="2020-01" db="EMBL/GenBank/DDBJ databases">
        <authorList>
            <person name="Algora L."/>
            <person name="Schniete J.K."/>
            <person name="MacFadyen A."/>
            <person name="Hoskisson P.A."/>
            <person name="Hunter I.S."/>
            <person name="Herron P.R."/>
        </authorList>
    </citation>
    <scope>NUCLEOTIDE SEQUENCE</scope>
    <source>
        <strain evidence="3">ATCC 10970</strain>
    </source>
</reference>
<dbReference type="EMBL" id="CP048261">
    <property type="protein sequence ID" value="QST85100.1"/>
    <property type="molecule type" value="Genomic_DNA"/>
</dbReference>
<dbReference type="PROSITE" id="PS51898">
    <property type="entry name" value="TYR_RECOMBINASE"/>
    <property type="match status" value="1"/>
</dbReference>
<dbReference type="InterPro" id="IPR002104">
    <property type="entry name" value="Integrase_catalytic"/>
</dbReference>
<reference evidence="3" key="1">
    <citation type="submission" date="2012-12" db="EMBL/GenBank/DDBJ databases">
        <authorList>
            <person name="Pethick F.E."/>
            <person name="MacFadyen A.C."/>
            <person name="Tang Z."/>
            <person name="Sangal V."/>
            <person name="Tze-Tze L."/>
            <person name="Chu J."/>
            <person name="Guo M."/>
            <person name="Kirby R."/>
            <person name="Hoskisson P.A."/>
            <person name="Herron P.R."/>
            <person name="Hunter I.S."/>
        </authorList>
    </citation>
    <scope>NUCLEOTIDE SEQUENCE</scope>
    <source>
        <strain evidence="3">ATCC 10970</strain>
    </source>
</reference>
<evidence type="ECO:0000259" key="2">
    <source>
        <dbReference type="PROSITE" id="PS51898"/>
    </source>
</evidence>
<evidence type="ECO:0000313" key="3">
    <source>
        <dbReference type="EMBL" id="QST85100.1"/>
    </source>
</evidence>
<reference evidence="3" key="3">
    <citation type="journal article" date="2021" name="bioRxiv">
        <title>Bilateral symmetry of linear streptomycete chromosomes.</title>
        <authorList>
            <person name="Algora-Gallardo L."/>
            <person name="Schniete J.K."/>
            <person name="Mark D.R."/>
            <person name="Hunter I.S."/>
            <person name="Herron P.R."/>
        </authorList>
    </citation>
    <scope>NUCLEOTIDE SEQUENCE</scope>
    <source>
        <strain evidence="3">ATCC 10970</strain>
    </source>
</reference>
<dbReference type="InterPro" id="IPR050090">
    <property type="entry name" value="Tyrosine_recombinase_XerCD"/>
</dbReference>
<organism evidence="3 4">
    <name type="scientific">Streptomyces rimosus subsp. rimosus (strain ATCC 10970 / DSM 40260 / JCM 4667 / NRRL 2234)</name>
    <dbReference type="NCBI Taxonomy" id="1265868"/>
    <lineage>
        <taxon>Bacteria</taxon>
        <taxon>Bacillati</taxon>
        <taxon>Actinomycetota</taxon>
        <taxon>Actinomycetes</taxon>
        <taxon>Kitasatosporales</taxon>
        <taxon>Streptomycetaceae</taxon>
        <taxon>Streptomyces</taxon>
    </lineage>
</organism>
<dbReference type="AlphaFoldDB" id="A0A8A1UYB7"/>
<dbReference type="GO" id="GO:0006310">
    <property type="term" value="P:DNA recombination"/>
    <property type="evidence" value="ECO:0007669"/>
    <property type="project" value="UniProtKB-KW"/>
</dbReference>
<dbReference type="InterPro" id="IPR011010">
    <property type="entry name" value="DNA_brk_join_enz"/>
</dbReference>
<dbReference type="Proteomes" id="UP000011074">
    <property type="component" value="Chromosome"/>
</dbReference>
<dbReference type="SUPFAM" id="SSF56349">
    <property type="entry name" value="DNA breaking-rejoining enzymes"/>
    <property type="match status" value="1"/>
</dbReference>
<protein>
    <submittedName>
        <fullName evidence="3">Integrase</fullName>
    </submittedName>
</protein>
<keyword evidence="1" id="KW-0233">DNA recombination</keyword>
<name>A0A8A1UYB7_STRR1</name>
<evidence type="ECO:0000256" key="1">
    <source>
        <dbReference type="ARBA" id="ARBA00023172"/>
    </source>
</evidence>
<sequence>MAMSYHVRFWDIRERPDRRKPFEVRWTVSGRERSESFLTKGLAESRRAKLMTAARDGEPFDVRLGLPASEIRALKQRTTWYSLVREYIDQRWDRTPGNTRRTLADALATITPALVEGGAAYREPRVLRRALYSWAFNKNAWATEPREEWQSALDWLQRYTLPVSELEEPDVLRRGLDALCSKLDGNPAAAKTVKRKKAAINEVFGVAVERGYFAHNPLAGLRWVAPAVADEVDPDCVPNPAQVARLLTAVAAQPGRGPHLHAFFGCMYYAAMRPAEVIHLREAQCRLPATGWGLLNLKGGVVTAGKEWTNDGSSYEIHSLKRRAAKATRPVPIPPSFVAVLRGHIERFGVAPDGRLFRNQAGNYVDISAYNVTWRRARETTLTLGEQAQELARRPYDLRHAGISFWLASGVDPAECARRAGQSIQVLFRYYAKFLAEARDHANHLIEESMRRWDGGTEGAVGG</sequence>
<dbReference type="PANTHER" id="PTHR30349">
    <property type="entry name" value="PHAGE INTEGRASE-RELATED"/>
    <property type="match status" value="1"/>
</dbReference>
<dbReference type="Gene3D" id="1.10.443.10">
    <property type="entry name" value="Intergrase catalytic core"/>
    <property type="match status" value="1"/>
</dbReference>
<dbReference type="GO" id="GO:0003677">
    <property type="term" value="F:DNA binding"/>
    <property type="evidence" value="ECO:0007669"/>
    <property type="project" value="InterPro"/>
</dbReference>
<feature type="domain" description="Tyr recombinase" evidence="2">
    <location>
        <begin position="232"/>
        <end position="445"/>
    </location>
</feature>
<evidence type="ECO:0000313" key="4">
    <source>
        <dbReference type="Proteomes" id="UP000011074"/>
    </source>
</evidence>